<reference evidence="1" key="1">
    <citation type="submission" date="2023-05" db="EMBL/GenBank/DDBJ databases">
        <authorList>
            <person name="Stuckert A."/>
        </authorList>
    </citation>
    <scope>NUCLEOTIDE SEQUENCE</scope>
</reference>
<keyword evidence="2" id="KW-1185">Reference proteome</keyword>
<sequence length="96" mass="10561">MDTGSAHVQSVELQSVDFEWRKLLLQVSLDFDISGWGSVVWRFKSALEGKKSPIQCPEFAVNQQGLGPGAHSPYNYDLLRVAGGSRVQWLPLSGSV</sequence>
<dbReference type="Proteomes" id="UP001162483">
    <property type="component" value="Unassembled WGS sequence"/>
</dbReference>
<comment type="caution">
    <text evidence="1">The sequence shown here is derived from an EMBL/GenBank/DDBJ whole genome shotgun (WGS) entry which is preliminary data.</text>
</comment>
<organism evidence="1 2">
    <name type="scientific">Staurois parvus</name>
    <dbReference type="NCBI Taxonomy" id="386267"/>
    <lineage>
        <taxon>Eukaryota</taxon>
        <taxon>Metazoa</taxon>
        <taxon>Chordata</taxon>
        <taxon>Craniata</taxon>
        <taxon>Vertebrata</taxon>
        <taxon>Euteleostomi</taxon>
        <taxon>Amphibia</taxon>
        <taxon>Batrachia</taxon>
        <taxon>Anura</taxon>
        <taxon>Neobatrachia</taxon>
        <taxon>Ranoidea</taxon>
        <taxon>Ranidae</taxon>
        <taxon>Staurois</taxon>
    </lineage>
</organism>
<feature type="non-terminal residue" evidence="1">
    <location>
        <position position="96"/>
    </location>
</feature>
<evidence type="ECO:0000313" key="1">
    <source>
        <dbReference type="EMBL" id="CAI9568207.1"/>
    </source>
</evidence>
<evidence type="ECO:0000313" key="2">
    <source>
        <dbReference type="Proteomes" id="UP001162483"/>
    </source>
</evidence>
<gene>
    <name evidence="1" type="ORF">SPARVUS_LOCUS6663036</name>
</gene>
<dbReference type="EMBL" id="CATNWA010014153">
    <property type="protein sequence ID" value="CAI9568207.1"/>
    <property type="molecule type" value="Genomic_DNA"/>
</dbReference>
<accession>A0ABN9D9L5</accession>
<name>A0ABN9D9L5_9NEOB</name>
<proteinExistence type="predicted"/>
<protein>
    <submittedName>
        <fullName evidence="1">Uncharacterized protein</fullName>
    </submittedName>
</protein>